<feature type="transmembrane region" description="Helical" evidence="7">
    <location>
        <begin position="60"/>
        <end position="81"/>
    </location>
</feature>
<comment type="similarity">
    <text evidence="2">Belongs to the plant tobamovirus multiplication TOM1 protein family.</text>
</comment>
<dbReference type="PANTHER" id="PTHR31142:SF3">
    <property type="entry name" value="THH1_TOM1_TOM3 DOMAIN-CONTAINING PROTEIN"/>
    <property type="match status" value="1"/>
</dbReference>
<evidence type="ECO:0000256" key="4">
    <source>
        <dbReference type="ARBA" id="ARBA00022989"/>
    </source>
</evidence>
<name>A0A196SDM4_BLAHN</name>
<evidence type="ECO:0000256" key="2">
    <source>
        <dbReference type="ARBA" id="ARBA00006779"/>
    </source>
</evidence>
<feature type="transmembrane region" description="Helical" evidence="7">
    <location>
        <begin position="16"/>
        <end position="39"/>
    </location>
</feature>
<keyword evidence="4 7" id="KW-1133">Transmembrane helix</keyword>
<keyword evidence="3 7" id="KW-0812">Transmembrane</keyword>
<feature type="region of interest" description="Disordered" evidence="6">
    <location>
        <begin position="285"/>
        <end position="304"/>
    </location>
</feature>
<dbReference type="GO" id="GO:0012505">
    <property type="term" value="C:endomembrane system"/>
    <property type="evidence" value="ECO:0007669"/>
    <property type="project" value="UniProtKB-SubCell"/>
</dbReference>
<organism evidence="9 10">
    <name type="scientific">Blastocystis sp. subtype 1 (strain ATCC 50177 / NandII)</name>
    <dbReference type="NCBI Taxonomy" id="478820"/>
    <lineage>
        <taxon>Eukaryota</taxon>
        <taxon>Sar</taxon>
        <taxon>Stramenopiles</taxon>
        <taxon>Bigyra</taxon>
        <taxon>Opalozoa</taxon>
        <taxon>Opalinata</taxon>
        <taxon>Blastocystidae</taxon>
        <taxon>Blastocystis</taxon>
    </lineage>
</organism>
<protein>
    <recommendedName>
        <fullName evidence="8">THH1/TOM1/TOM3 domain-containing protein</fullName>
    </recommendedName>
</protein>
<keyword evidence="10" id="KW-1185">Reference proteome</keyword>
<feature type="transmembrane region" description="Helical" evidence="7">
    <location>
        <begin position="133"/>
        <end position="156"/>
    </location>
</feature>
<accession>A0A196SDM4</accession>
<proteinExistence type="inferred from homology"/>
<evidence type="ECO:0000256" key="5">
    <source>
        <dbReference type="ARBA" id="ARBA00023136"/>
    </source>
</evidence>
<feature type="compositionally biased region" description="Polar residues" evidence="6">
    <location>
        <begin position="287"/>
        <end position="304"/>
    </location>
</feature>
<dbReference type="InterPro" id="IPR009457">
    <property type="entry name" value="THH1/TOM1/TOM3_dom"/>
</dbReference>
<sequence length="352" mass="39862">MKRQSVLHGHGIMKTLTIWDILLLLEAVCYVVFIVLVALEFCSTSFSIDTSLGSEVRKTIYLLVFIGSLFRLISIACHVFMVLPDYCREFTITVLEEVTNLIFVTGLSLQVVFLVQIYYALLGLSQPAIRHVFIIVIMSSYALLFLCVFLCLFVNVSVMLKGVHLILVGLCIFCLLALLRYGSQIYQEMKRIDVSKSVIRKMFIILTISSFTFFLRGTLDCLFIFEVIVLDFDENANGNMHLIGSHLYASTMYFFFYYFLTEIFPLSILLLSTYIRHQPAPKAVSTPVATSSHTPYSSPPQSAYSRYSGSWVFSRSHYNGGDSMKQALLSPEQSTHSISIQLSTHINSKKVL</sequence>
<evidence type="ECO:0000256" key="6">
    <source>
        <dbReference type="SAM" id="MobiDB-lite"/>
    </source>
</evidence>
<gene>
    <name evidence="9" type="ORF">AV274_4165</name>
</gene>
<reference evidence="9 10" key="1">
    <citation type="submission" date="2016-05" db="EMBL/GenBank/DDBJ databases">
        <title>Nuclear genome of Blastocystis sp. subtype 1 NandII.</title>
        <authorList>
            <person name="Gentekaki E."/>
            <person name="Curtis B."/>
            <person name="Stairs C."/>
            <person name="Eme L."/>
            <person name="Herman E."/>
            <person name="Klimes V."/>
            <person name="Arias M.C."/>
            <person name="Elias M."/>
            <person name="Hilliou F."/>
            <person name="Klute M."/>
            <person name="Malik S.-B."/>
            <person name="Pightling A."/>
            <person name="Rachubinski R."/>
            <person name="Salas D."/>
            <person name="Schlacht A."/>
            <person name="Suga H."/>
            <person name="Archibald J."/>
            <person name="Ball S.G."/>
            <person name="Clark G."/>
            <person name="Dacks J."/>
            <person name="Van Der Giezen M."/>
            <person name="Tsaousis A."/>
            <person name="Roger A."/>
        </authorList>
    </citation>
    <scope>NUCLEOTIDE SEQUENCE [LARGE SCALE GENOMIC DNA]</scope>
    <source>
        <strain evidence="10">ATCC 50177 / NandII</strain>
    </source>
</reference>
<feature type="transmembrane region" description="Helical" evidence="7">
    <location>
        <begin position="255"/>
        <end position="275"/>
    </location>
</feature>
<feature type="transmembrane region" description="Helical" evidence="7">
    <location>
        <begin position="162"/>
        <end position="181"/>
    </location>
</feature>
<dbReference type="Proteomes" id="UP000078348">
    <property type="component" value="Unassembled WGS sequence"/>
</dbReference>
<evidence type="ECO:0000256" key="7">
    <source>
        <dbReference type="SAM" id="Phobius"/>
    </source>
</evidence>
<evidence type="ECO:0000256" key="1">
    <source>
        <dbReference type="ARBA" id="ARBA00004127"/>
    </source>
</evidence>
<evidence type="ECO:0000313" key="10">
    <source>
        <dbReference type="Proteomes" id="UP000078348"/>
    </source>
</evidence>
<dbReference type="PANTHER" id="PTHR31142">
    <property type="entry name" value="TOBAMOVIRUS MULTIPLICATION PROTEIN 1-LIKE ISOFORM X1"/>
    <property type="match status" value="1"/>
</dbReference>
<evidence type="ECO:0000256" key="3">
    <source>
        <dbReference type="ARBA" id="ARBA00022692"/>
    </source>
</evidence>
<keyword evidence="5 7" id="KW-0472">Membrane</keyword>
<dbReference type="AlphaFoldDB" id="A0A196SDM4"/>
<evidence type="ECO:0000259" key="8">
    <source>
        <dbReference type="Pfam" id="PF06454"/>
    </source>
</evidence>
<evidence type="ECO:0000313" key="9">
    <source>
        <dbReference type="EMBL" id="OAO14099.1"/>
    </source>
</evidence>
<dbReference type="InterPro" id="IPR040226">
    <property type="entry name" value="THH1/TOM1/TOM3"/>
</dbReference>
<feature type="transmembrane region" description="Helical" evidence="7">
    <location>
        <begin position="202"/>
        <end position="225"/>
    </location>
</feature>
<comment type="caution">
    <text evidence="9">The sequence shown here is derived from an EMBL/GenBank/DDBJ whole genome shotgun (WGS) entry which is preliminary data.</text>
</comment>
<feature type="domain" description="THH1/TOM1/TOM3" evidence="8">
    <location>
        <begin position="27"/>
        <end position="280"/>
    </location>
</feature>
<dbReference type="Pfam" id="PF06454">
    <property type="entry name" value="THH1_TOM1-3_dom"/>
    <property type="match status" value="1"/>
</dbReference>
<feature type="transmembrane region" description="Helical" evidence="7">
    <location>
        <begin position="101"/>
        <end position="121"/>
    </location>
</feature>
<comment type="subcellular location">
    <subcellularLocation>
        <location evidence="1">Endomembrane system</location>
        <topology evidence="1">Multi-pass membrane protein</topology>
    </subcellularLocation>
</comment>
<dbReference type="EMBL" id="LXWW01000288">
    <property type="protein sequence ID" value="OAO14099.1"/>
    <property type="molecule type" value="Genomic_DNA"/>
</dbReference>